<dbReference type="AlphaFoldDB" id="A0A345JTH6"/>
<gene>
    <name evidence="1" type="ORF">CGC43_08590</name>
</gene>
<proteinExistence type="predicted"/>
<organism evidence="1 2">
    <name type="scientific">Francisella opportunistica</name>
    <dbReference type="NCBI Taxonomy" id="2016517"/>
    <lineage>
        <taxon>Bacteria</taxon>
        <taxon>Pseudomonadati</taxon>
        <taxon>Pseudomonadota</taxon>
        <taxon>Gammaproteobacteria</taxon>
        <taxon>Thiotrichales</taxon>
        <taxon>Francisellaceae</taxon>
        <taxon>Francisella</taxon>
    </lineage>
</organism>
<evidence type="ECO:0000313" key="2">
    <source>
        <dbReference type="Proteomes" id="UP000253862"/>
    </source>
</evidence>
<dbReference type="Proteomes" id="UP000253862">
    <property type="component" value="Chromosome"/>
</dbReference>
<name>A0A345JTH6_9GAMM</name>
<protein>
    <submittedName>
        <fullName evidence="1">Uncharacterized protein</fullName>
    </submittedName>
</protein>
<sequence length="144" mass="16778">MFNNEKCIYTKGEISVFKTQYLKRENEKTIIDALIEYEGKNIEQKIVDEDKIFMFTVSYKAPLKSQGTIKFKSIEQSGLLNALNFDLQRKIGQDEATYQVLLCYMENDPILIYIESDGKLYGFPTLVTSNENIDDYWVNSDKNK</sequence>
<accession>A0A345JTH6</accession>
<keyword evidence="2" id="KW-1185">Reference proteome</keyword>
<evidence type="ECO:0000313" key="1">
    <source>
        <dbReference type="EMBL" id="AXH30622.1"/>
    </source>
</evidence>
<reference evidence="1 2" key="1">
    <citation type="submission" date="2017-07" db="EMBL/GenBank/DDBJ databases">
        <title>Complete genome sequences and comparative analysis of the novel pathogen Francisella opportunistica.</title>
        <authorList>
            <person name="Dietrich E.A."/>
            <person name="Kingry L.C."/>
            <person name="Petersen J.M."/>
        </authorList>
    </citation>
    <scope>NUCLEOTIDE SEQUENCE [LARGE SCALE GENOMIC DNA]</scope>
    <source>
        <strain evidence="1 2">14-2155</strain>
    </source>
</reference>
<dbReference type="EMBL" id="CP022375">
    <property type="protein sequence ID" value="AXH30622.1"/>
    <property type="molecule type" value="Genomic_DNA"/>
</dbReference>